<name>A0A9D7QKT8_9RHOO</name>
<evidence type="ECO:0000313" key="2">
    <source>
        <dbReference type="Proteomes" id="UP000808146"/>
    </source>
</evidence>
<evidence type="ECO:0000313" key="1">
    <source>
        <dbReference type="EMBL" id="MBK8889998.1"/>
    </source>
</evidence>
<reference evidence="1" key="1">
    <citation type="submission" date="2020-10" db="EMBL/GenBank/DDBJ databases">
        <title>Connecting structure to function with the recovery of over 1000 high-quality activated sludge metagenome-assembled genomes encoding full-length rRNA genes using long-read sequencing.</title>
        <authorList>
            <person name="Singleton C.M."/>
            <person name="Petriglieri F."/>
            <person name="Kristensen J.M."/>
            <person name="Kirkegaard R.H."/>
            <person name="Michaelsen T.Y."/>
            <person name="Andersen M.H."/>
            <person name="Karst S.M."/>
            <person name="Dueholm M.S."/>
            <person name="Nielsen P.H."/>
            <person name="Albertsen M."/>
        </authorList>
    </citation>
    <scope>NUCLEOTIDE SEQUENCE</scope>
    <source>
        <strain evidence="1">OdNE_18-Q3-R46-58_BAT3C.305</strain>
    </source>
</reference>
<organism evidence="1 2">
    <name type="scientific">Candidatus Dechloromonas phosphorivorans</name>
    <dbReference type="NCBI Taxonomy" id="2899244"/>
    <lineage>
        <taxon>Bacteria</taxon>
        <taxon>Pseudomonadati</taxon>
        <taxon>Pseudomonadota</taxon>
        <taxon>Betaproteobacteria</taxon>
        <taxon>Rhodocyclales</taxon>
        <taxon>Azonexaceae</taxon>
        <taxon>Dechloromonas</taxon>
    </lineage>
</organism>
<comment type="caution">
    <text evidence="1">The sequence shown here is derived from an EMBL/GenBank/DDBJ whole genome shotgun (WGS) entry which is preliminary data.</text>
</comment>
<sequence>MIVPPVIVLPNWLMTLPTPTFIVPPALLMLWPAEMPRFAVLAPPTLMTPLLVVAPPPARLRPNASILICPALLNVRIELPRVMVTVFAAAIDALSAAPGIAPQDQRPAVLQSPEAGFQVQAAASACCAGKARRIASAAGLTIKRN</sequence>
<proteinExistence type="predicted"/>
<dbReference type="AlphaFoldDB" id="A0A9D7QKT8"/>
<dbReference type="EMBL" id="JADKBR010000005">
    <property type="protein sequence ID" value="MBK8889998.1"/>
    <property type="molecule type" value="Genomic_DNA"/>
</dbReference>
<protein>
    <submittedName>
        <fullName evidence="1">Uncharacterized protein</fullName>
    </submittedName>
</protein>
<gene>
    <name evidence="1" type="ORF">IPN75_06200</name>
</gene>
<dbReference type="Proteomes" id="UP000808146">
    <property type="component" value="Unassembled WGS sequence"/>
</dbReference>
<accession>A0A9D7QKT8</accession>